<evidence type="ECO:0000313" key="8">
    <source>
        <dbReference type="Proteomes" id="UP000094565"/>
    </source>
</evidence>
<dbReference type="GO" id="GO:0055085">
    <property type="term" value="P:transmembrane transport"/>
    <property type="evidence" value="ECO:0007669"/>
    <property type="project" value="InterPro"/>
</dbReference>
<feature type="transmembrane region" description="Helical" evidence="5">
    <location>
        <begin position="410"/>
        <end position="428"/>
    </location>
</feature>
<keyword evidence="4 5" id="KW-0472">Membrane</keyword>
<evidence type="ECO:0000256" key="5">
    <source>
        <dbReference type="SAM" id="Phobius"/>
    </source>
</evidence>
<dbReference type="InterPro" id="IPR036513">
    <property type="entry name" value="STAS_dom_sf"/>
</dbReference>
<dbReference type="AlphaFoldDB" id="A0A1B2J8C9"/>
<dbReference type="GO" id="GO:0016020">
    <property type="term" value="C:membrane"/>
    <property type="evidence" value="ECO:0007669"/>
    <property type="project" value="UniProtKB-SubCell"/>
</dbReference>
<dbReference type="InterPro" id="IPR011547">
    <property type="entry name" value="SLC26A/SulP_dom"/>
</dbReference>
<dbReference type="InterPro" id="IPR002645">
    <property type="entry name" value="STAS_dom"/>
</dbReference>
<feature type="transmembrane region" description="Helical" evidence="5">
    <location>
        <begin position="335"/>
        <end position="354"/>
    </location>
</feature>
<feature type="transmembrane region" description="Helical" evidence="5">
    <location>
        <begin position="472"/>
        <end position="499"/>
    </location>
</feature>
<keyword evidence="3 5" id="KW-1133">Transmembrane helix</keyword>
<dbReference type="Gene3D" id="3.30.750.24">
    <property type="entry name" value="STAS domain"/>
    <property type="match status" value="1"/>
</dbReference>
<evidence type="ECO:0000259" key="6">
    <source>
        <dbReference type="PROSITE" id="PS50801"/>
    </source>
</evidence>
<dbReference type="Pfam" id="PF00916">
    <property type="entry name" value="Sulfate_transp"/>
    <property type="match status" value="1"/>
</dbReference>
<sequence length="717" mass="79274">MSASQIFPTRSKLPLGNSNKQNDISIDRVMSESVPLLQHKQTVESLSNSNYISNAEPTLSDKVSYYLPCVSWLPSYNWQFFFGDLVAGLSLASFQMPLSMSYATAIARVPPICGLIGLIIPPMIYTVFGSVPQMIVGPEAALSLIVGTAIEPYTHEKGIDVVDLVIVITSVSGATLLGFGLARFGFLDNVLSTSLLKGFIGGVGLVMLINSSITELGLSEIYENLDPEARSMYHRAPYQKLRFVYRYFPETHKPTAYLCLASLLVLLLIRTVKSWCISRNMNKAVFVPEILIVLLITTVLSWATDWQSMGIKVLGHVNTKHFKFSLPFCGDIVKYYNPLIGAGFSCAILGFFESTTASKSLGSMYNLPISSNRELVALGSINLVGSMFGALPSFGGYGRSKINALSGAKTTMSGFCMALIILIVTVFFMSYLFYLPICILSVIISTVGFSLLEEIPKDIYFHWRNSGYNELLTFFVTIIATIFYSIEAGIILGVLYSLVRVVRHSGQSRIQILTRSSALDTFVNADEPQQEQRSDSILDNSSACSAHSNVDGCLIIKIPEPLTFINSSDLKARLRRVELYGSPKIHPATPRLRDENLTRYVIFDLNGMTDLDSTAAQILYDIVHNYKERGICIMFARVPTFKKIRARLETSKVKQLLVEVANDIRNMTGAEIQGTSKDISNLPYFLTVEEALKAVTEINVSSGYYDLSSYLSSLPPY</sequence>
<dbReference type="EMBL" id="CP014584">
    <property type="protein sequence ID" value="ANZ74155.1"/>
    <property type="molecule type" value="Genomic_DNA"/>
</dbReference>
<feature type="transmembrane region" description="Helical" evidence="5">
    <location>
        <begin position="161"/>
        <end position="182"/>
    </location>
</feature>
<dbReference type="InterPro" id="IPR001902">
    <property type="entry name" value="SLC26A/SulP_fam"/>
</dbReference>
<dbReference type="SUPFAM" id="SSF52091">
    <property type="entry name" value="SpoIIaa-like"/>
    <property type="match status" value="1"/>
</dbReference>
<dbReference type="CDD" id="cd07042">
    <property type="entry name" value="STAS_SulP_like_sulfate_transporter"/>
    <property type="match status" value="1"/>
</dbReference>
<keyword evidence="2 5" id="KW-0812">Transmembrane</keyword>
<name>A0A1B2J8C9_PICPA</name>
<evidence type="ECO:0000256" key="4">
    <source>
        <dbReference type="ARBA" id="ARBA00023136"/>
    </source>
</evidence>
<dbReference type="Pfam" id="PF01740">
    <property type="entry name" value="STAS"/>
    <property type="match status" value="1"/>
</dbReference>
<organism evidence="7 8">
    <name type="scientific">Komagataella pastoris</name>
    <name type="common">Yeast</name>
    <name type="synonym">Pichia pastoris</name>
    <dbReference type="NCBI Taxonomy" id="4922"/>
    <lineage>
        <taxon>Eukaryota</taxon>
        <taxon>Fungi</taxon>
        <taxon>Dikarya</taxon>
        <taxon>Ascomycota</taxon>
        <taxon>Saccharomycotina</taxon>
        <taxon>Pichiomycetes</taxon>
        <taxon>Pichiales</taxon>
        <taxon>Pichiaceae</taxon>
        <taxon>Komagataella</taxon>
    </lineage>
</organism>
<feature type="domain" description="STAS" evidence="6">
    <location>
        <begin position="551"/>
        <end position="695"/>
    </location>
</feature>
<gene>
    <name evidence="7" type="primary">YPR003C</name>
    <name evidence="7" type="ORF">ATY40_BA7500872</name>
</gene>
<feature type="transmembrane region" description="Helical" evidence="5">
    <location>
        <begin position="106"/>
        <end position="128"/>
    </location>
</feature>
<proteinExistence type="predicted"/>
<evidence type="ECO:0000313" key="7">
    <source>
        <dbReference type="EMBL" id="ANZ74155.1"/>
    </source>
</evidence>
<feature type="transmembrane region" description="Helical" evidence="5">
    <location>
        <begin position="194"/>
        <end position="213"/>
    </location>
</feature>
<reference evidence="7 8" key="1">
    <citation type="submission" date="2016-02" db="EMBL/GenBank/DDBJ databases">
        <title>Comparative genomic and transcriptomic foundation for Pichia pastoris.</title>
        <authorList>
            <person name="Love K.R."/>
            <person name="Shah K.A."/>
            <person name="Whittaker C.A."/>
            <person name="Wu J."/>
            <person name="Bartlett M.C."/>
            <person name="Ma D."/>
            <person name="Leeson R.L."/>
            <person name="Priest M."/>
            <person name="Young S.K."/>
            <person name="Love J.C."/>
        </authorList>
    </citation>
    <scope>NUCLEOTIDE SEQUENCE [LARGE SCALE GENOMIC DNA]</scope>
    <source>
        <strain evidence="7 8">ATCC 28485</strain>
    </source>
</reference>
<evidence type="ECO:0000256" key="1">
    <source>
        <dbReference type="ARBA" id="ARBA00004141"/>
    </source>
</evidence>
<dbReference type="PROSITE" id="PS50801">
    <property type="entry name" value="STAS"/>
    <property type="match status" value="1"/>
</dbReference>
<feature type="transmembrane region" description="Helical" evidence="5">
    <location>
        <begin position="433"/>
        <end position="452"/>
    </location>
</feature>
<dbReference type="OrthoDB" id="427213at2759"/>
<feature type="transmembrane region" description="Helical" evidence="5">
    <location>
        <begin position="284"/>
        <end position="303"/>
    </location>
</feature>
<feature type="transmembrane region" description="Helical" evidence="5">
    <location>
        <begin position="375"/>
        <end position="398"/>
    </location>
</feature>
<dbReference type="Proteomes" id="UP000094565">
    <property type="component" value="Chromosome 1"/>
</dbReference>
<protein>
    <submittedName>
        <fullName evidence="7">BA75_00872T0</fullName>
    </submittedName>
</protein>
<dbReference type="PANTHER" id="PTHR11814">
    <property type="entry name" value="SULFATE TRANSPORTER"/>
    <property type="match status" value="1"/>
</dbReference>
<evidence type="ECO:0000256" key="2">
    <source>
        <dbReference type="ARBA" id="ARBA00022692"/>
    </source>
</evidence>
<comment type="subcellular location">
    <subcellularLocation>
        <location evidence="1">Membrane</location>
        <topology evidence="1">Multi-pass membrane protein</topology>
    </subcellularLocation>
</comment>
<accession>A0A1B2J8C9</accession>
<keyword evidence="8" id="KW-1185">Reference proteome</keyword>
<feature type="transmembrane region" description="Helical" evidence="5">
    <location>
        <begin position="255"/>
        <end position="272"/>
    </location>
</feature>
<evidence type="ECO:0000256" key="3">
    <source>
        <dbReference type="ARBA" id="ARBA00022989"/>
    </source>
</evidence>